<dbReference type="AlphaFoldDB" id="A0AAD6Z4H2"/>
<evidence type="ECO:0000313" key="3">
    <source>
        <dbReference type="Proteomes" id="UP001218218"/>
    </source>
</evidence>
<dbReference type="Proteomes" id="UP001218218">
    <property type="component" value="Unassembled WGS sequence"/>
</dbReference>
<keyword evidence="3" id="KW-1185">Reference proteome</keyword>
<dbReference type="EMBL" id="JARIHO010000088">
    <property type="protein sequence ID" value="KAJ7307675.1"/>
    <property type="molecule type" value="Genomic_DNA"/>
</dbReference>
<keyword evidence="1" id="KW-0812">Transmembrane</keyword>
<reference evidence="2" key="1">
    <citation type="submission" date="2023-03" db="EMBL/GenBank/DDBJ databases">
        <title>Massive genome expansion in bonnet fungi (Mycena s.s.) driven by repeated elements and novel gene families across ecological guilds.</title>
        <authorList>
            <consortium name="Lawrence Berkeley National Laboratory"/>
            <person name="Harder C.B."/>
            <person name="Miyauchi S."/>
            <person name="Viragh M."/>
            <person name="Kuo A."/>
            <person name="Thoen E."/>
            <person name="Andreopoulos B."/>
            <person name="Lu D."/>
            <person name="Skrede I."/>
            <person name="Drula E."/>
            <person name="Henrissat B."/>
            <person name="Morin E."/>
            <person name="Kohler A."/>
            <person name="Barry K."/>
            <person name="LaButti K."/>
            <person name="Morin E."/>
            <person name="Salamov A."/>
            <person name="Lipzen A."/>
            <person name="Mereny Z."/>
            <person name="Hegedus B."/>
            <person name="Baldrian P."/>
            <person name="Stursova M."/>
            <person name="Weitz H."/>
            <person name="Taylor A."/>
            <person name="Grigoriev I.V."/>
            <person name="Nagy L.G."/>
            <person name="Martin F."/>
            <person name="Kauserud H."/>
        </authorList>
    </citation>
    <scope>NUCLEOTIDE SEQUENCE</scope>
    <source>
        <strain evidence="2">CBHHK002</strain>
    </source>
</reference>
<sequence length="134" mass="14902">MKHYTQIWDMASILRACGHSVCIGSSTELLLAGVSPNIVAALGSWTSLAFLLYWRKIEHTVPMQIGKAYDKAKLNNVVKAFEVFCIAHNIIMLSIEDIRLLDGGWLVHTPPHLALACMSRSSPYSYLPYISVLP</sequence>
<keyword evidence="1" id="KW-0472">Membrane</keyword>
<keyword evidence="1" id="KW-1133">Transmembrane helix</keyword>
<proteinExistence type="predicted"/>
<comment type="caution">
    <text evidence="2">The sequence shown here is derived from an EMBL/GenBank/DDBJ whole genome shotgun (WGS) entry which is preliminary data.</text>
</comment>
<organism evidence="2 3">
    <name type="scientific">Mycena albidolilacea</name>
    <dbReference type="NCBI Taxonomy" id="1033008"/>
    <lineage>
        <taxon>Eukaryota</taxon>
        <taxon>Fungi</taxon>
        <taxon>Dikarya</taxon>
        <taxon>Basidiomycota</taxon>
        <taxon>Agaricomycotina</taxon>
        <taxon>Agaricomycetes</taxon>
        <taxon>Agaricomycetidae</taxon>
        <taxon>Agaricales</taxon>
        <taxon>Marasmiineae</taxon>
        <taxon>Mycenaceae</taxon>
        <taxon>Mycena</taxon>
    </lineage>
</organism>
<protein>
    <submittedName>
        <fullName evidence="2">Uncharacterized protein</fullName>
    </submittedName>
</protein>
<accession>A0AAD6Z4H2</accession>
<gene>
    <name evidence="2" type="ORF">DFH08DRAFT_975496</name>
</gene>
<evidence type="ECO:0000256" key="1">
    <source>
        <dbReference type="SAM" id="Phobius"/>
    </source>
</evidence>
<feature type="transmembrane region" description="Helical" evidence="1">
    <location>
        <begin position="34"/>
        <end position="54"/>
    </location>
</feature>
<evidence type="ECO:0000313" key="2">
    <source>
        <dbReference type="EMBL" id="KAJ7307675.1"/>
    </source>
</evidence>
<name>A0AAD6Z4H2_9AGAR</name>